<dbReference type="InterPro" id="IPR020846">
    <property type="entry name" value="MFS_dom"/>
</dbReference>
<organism evidence="6 7">
    <name type="scientific">Ophiostoma piceae (strain UAMH 11346)</name>
    <name type="common">Sap stain fungus</name>
    <dbReference type="NCBI Taxonomy" id="1262450"/>
    <lineage>
        <taxon>Eukaryota</taxon>
        <taxon>Fungi</taxon>
        <taxon>Dikarya</taxon>
        <taxon>Ascomycota</taxon>
        <taxon>Pezizomycotina</taxon>
        <taxon>Sordariomycetes</taxon>
        <taxon>Sordariomycetidae</taxon>
        <taxon>Ophiostomatales</taxon>
        <taxon>Ophiostomataceae</taxon>
        <taxon>Ophiostoma</taxon>
    </lineage>
</organism>
<keyword evidence="7" id="KW-1185">Reference proteome</keyword>
<dbReference type="SUPFAM" id="SSF103473">
    <property type="entry name" value="MFS general substrate transporter"/>
    <property type="match status" value="1"/>
</dbReference>
<comment type="similarity">
    <text evidence="2">Belongs to the major facilitator superfamily. Monocarboxylate porter (TC 2.A.1.13) family.</text>
</comment>
<evidence type="ECO:0000256" key="4">
    <source>
        <dbReference type="SAM" id="Phobius"/>
    </source>
</evidence>
<feature type="compositionally biased region" description="Polar residues" evidence="3">
    <location>
        <begin position="75"/>
        <end position="84"/>
    </location>
</feature>
<dbReference type="GO" id="GO:0022857">
    <property type="term" value="F:transmembrane transporter activity"/>
    <property type="evidence" value="ECO:0007669"/>
    <property type="project" value="InterPro"/>
</dbReference>
<reference evidence="6 7" key="1">
    <citation type="journal article" date="2013" name="BMC Genomics">
        <title>The genome and transcriptome of the pine saprophyte Ophiostoma piceae, and a comparison with the bark beetle-associated pine pathogen Grosmannia clavigera.</title>
        <authorList>
            <person name="Haridas S."/>
            <person name="Wang Y."/>
            <person name="Lim L."/>
            <person name="Massoumi Alamouti S."/>
            <person name="Jackman S."/>
            <person name="Docking R."/>
            <person name="Robertson G."/>
            <person name="Birol I."/>
            <person name="Bohlmann J."/>
            <person name="Breuil C."/>
        </authorList>
    </citation>
    <scope>NUCLEOTIDE SEQUENCE [LARGE SCALE GENOMIC DNA]</scope>
    <source>
        <strain evidence="6 7">UAMH 11346</strain>
    </source>
</reference>
<dbReference type="PANTHER" id="PTHR11360:SF130">
    <property type="entry name" value="MAJOR FACILITATOR SUPERFAMILY (MFS) PROFILE DOMAIN-CONTAINING PROTEIN-RELATED"/>
    <property type="match status" value="1"/>
</dbReference>
<evidence type="ECO:0000313" key="6">
    <source>
        <dbReference type="EMBL" id="EPE04401.1"/>
    </source>
</evidence>
<feature type="transmembrane region" description="Helical" evidence="4">
    <location>
        <begin position="195"/>
        <end position="213"/>
    </location>
</feature>
<dbReference type="Proteomes" id="UP000016923">
    <property type="component" value="Unassembled WGS sequence"/>
</dbReference>
<dbReference type="Pfam" id="PF07690">
    <property type="entry name" value="MFS_1"/>
    <property type="match status" value="1"/>
</dbReference>
<feature type="transmembrane region" description="Helical" evidence="4">
    <location>
        <begin position="387"/>
        <end position="410"/>
    </location>
</feature>
<evidence type="ECO:0000256" key="1">
    <source>
        <dbReference type="ARBA" id="ARBA00004141"/>
    </source>
</evidence>
<dbReference type="AlphaFoldDB" id="S3BY52"/>
<dbReference type="OrthoDB" id="5212574at2759"/>
<feature type="transmembrane region" description="Helical" evidence="4">
    <location>
        <begin position="283"/>
        <end position="303"/>
    </location>
</feature>
<dbReference type="InterPro" id="IPR050327">
    <property type="entry name" value="Proton-linked_MCT"/>
</dbReference>
<dbReference type="eggNOG" id="KOG2504">
    <property type="taxonomic scope" value="Eukaryota"/>
</dbReference>
<dbReference type="Gene3D" id="1.20.1250.20">
    <property type="entry name" value="MFS general substrate transporter like domains"/>
    <property type="match status" value="1"/>
</dbReference>
<dbReference type="GO" id="GO:0016020">
    <property type="term" value="C:membrane"/>
    <property type="evidence" value="ECO:0007669"/>
    <property type="project" value="UniProtKB-SubCell"/>
</dbReference>
<feature type="compositionally biased region" description="Basic and acidic residues" evidence="3">
    <location>
        <begin position="42"/>
        <end position="52"/>
    </location>
</feature>
<evidence type="ECO:0000313" key="7">
    <source>
        <dbReference type="Proteomes" id="UP000016923"/>
    </source>
</evidence>
<keyword evidence="4" id="KW-0812">Transmembrane</keyword>
<dbReference type="PROSITE" id="PS50850">
    <property type="entry name" value="MFS"/>
    <property type="match status" value="1"/>
</dbReference>
<feature type="compositionally biased region" description="Low complexity" evidence="3">
    <location>
        <begin position="9"/>
        <end position="40"/>
    </location>
</feature>
<dbReference type="EMBL" id="KE148161">
    <property type="protein sequence ID" value="EPE04401.1"/>
    <property type="molecule type" value="Genomic_DNA"/>
</dbReference>
<dbReference type="VEuPathDB" id="FungiDB:F503_01405"/>
<feature type="region of interest" description="Disordered" evidence="3">
    <location>
        <begin position="1"/>
        <end position="98"/>
    </location>
</feature>
<comment type="subcellular location">
    <subcellularLocation>
        <location evidence="1">Membrane</location>
        <topology evidence="1">Multi-pass membrane protein</topology>
    </subcellularLocation>
</comment>
<name>S3BY52_OPHP1</name>
<protein>
    <submittedName>
        <fullName evidence="6">Major facilitator superfamily transporter</fullName>
    </submittedName>
</protein>
<proteinExistence type="inferred from homology"/>
<dbReference type="HOGENOM" id="CLU_001265_1_1_1"/>
<accession>S3BY52</accession>
<feature type="transmembrane region" description="Helical" evidence="4">
    <location>
        <begin position="487"/>
        <end position="507"/>
    </location>
</feature>
<feature type="compositionally biased region" description="Acidic residues" evidence="3">
    <location>
        <begin position="53"/>
        <end position="74"/>
    </location>
</feature>
<dbReference type="InterPro" id="IPR036259">
    <property type="entry name" value="MFS_trans_sf"/>
</dbReference>
<evidence type="ECO:0000256" key="3">
    <source>
        <dbReference type="SAM" id="MobiDB-lite"/>
    </source>
</evidence>
<gene>
    <name evidence="6" type="ORF">F503_01405</name>
</gene>
<feature type="transmembrane region" description="Helical" evidence="4">
    <location>
        <begin position="165"/>
        <end position="183"/>
    </location>
</feature>
<dbReference type="OMA" id="PWAMRTL"/>
<feature type="transmembrane region" description="Helical" evidence="4">
    <location>
        <begin position="326"/>
        <end position="350"/>
    </location>
</feature>
<feature type="transmembrane region" description="Helical" evidence="4">
    <location>
        <begin position="252"/>
        <end position="271"/>
    </location>
</feature>
<feature type="transmembrane region" description="Helical" evidence="4">
    <location>
        <begin position="362"/>
        <end position="380"/>
    </location>
</feature>
<keyword evidence="4" id="KW-1133">Transmembrane helix</keyword>
<dbReference type="CDD" id="cd17352">
    <property type="entry name" value="MFS_MCT_SLC16"/>
    <property type="match status" value="1"/>
</dbReference>
<evidence type="ECO:0000256" key="2">
    <source>
        <dbReference type="ARBA" id="ARBA00006727"/>
    </source>
</evidence>
<feature type="domain" description="Major facilitator superfamily (MFS) profile" evidence="5">
    <location>
        <begin position="126"/>
        <end position="514"/>
    </location>
</feature>
<dbReference type="InterPro" id="IPR011701">
    <property type="entry name" value="MFS"/>
</dbReference>
<feature type="transmembrane region" description="Helical" evidence="4">
    <location>
        <begin position="219"/>
        <end position="240"/>
    </location>
</feature>
<dbReference type="PANTHER" id="PTHR11360">
    <property type="entry name" value="MONOCARBOXYLATE TRANSPORTER"/>
    <property type="match status" value="1"/>
</dbReference>
<feature type="transmembrane region" description="Helical" evidence="4">
    <location>
        <begin position="453"/>
        <end position="475"/>
    </location>
</feature>
<sequence>MPPLDKDAGAVSSSASTSSTSTALPAATANTNSANTINTNIDSEKRQPRETNSDIDEEDEEEHDDDDRDTDDLDTSNAQHATSPSREKENGNSNDTPGVLARVISRVSSRPKHFDPGPPPDGGWEAWIACACTHFVIMDTWGVINSFGSFQTYYTQLLGKSPSQIAWIGSFQIFLLFFVGTFTGRLTDAGYFRQLLALGTILQLVGIFTTAQATQYWQIFLSQGVCMGLGNGCLFCPSLATLSTYFSKKRSTAIGIAAVGSASGGLVFPSIVRQLLPRVGFPWTMRVLGFVQLATLLAVNAGLRQRLPPRRSGKIVEWQAFKEPQYAFYAAGSFFCFWSVYIVFFYIASFSRDIIGMPYTDSLNLLLVLNGVGFVGRLLPNYLADRFGVINMFIICGFYAGIAAMCWPAVKSTTGLYVWVVFYGIAAGAIQSLFPAGLTSLNTKDLSKAGVRMGMVFTLNSVATLTGPPIAGALVSASGGRYIGAQMFTGSVLLIGSCFLVCAKVALGRETGKGWHARV</sequence>
<keyword evidence="4" id="KW-0472">Membrane</keyword>
<evidence type="ECO:0000259" key="5">
    <source>
        <dbReference type="PROSITE" id="PS50850"/>
    </source>
</evidence>
<feature type="transmembrane region" description="Helical" evidence="4">
    <location>
        <begin position="416"/>
        <end position="441"/>
    </location>
</feature>